<dbReference type="PANTHER" id="PTHR11085:SF4">
    <property type="entry name" value="NAD-DEPENDENT PROTEIN DEACYLASE"/>
    <property type="match status" value="1"/>
</dbReference>
<dbReference type="InterPro" id="IPR026590">
    <property type="entry name" value="Ssirtuin_cat_dom"/>
</dbReference>
<evidence type="ECO:0000256" key="1">
    <source>
        <dbReference type="ARBA" id="ARBA00012928"/>
    </source>
</evidence>
<dbReference type="Proteomes" id="UP000721415">
    <property type="component" value="Unassembled WGS sequence"/>
</dbReference>
<dbReference type="Gene3D" id="3.40.50.1220">
    <property type="entry name" value="TPP-binding domain"/>
    <property type="match status" value="1"/>
</dbReference>
<evidence type="ECO:0000313" key="6">
    <source>
        <dbReference type="EMBL" id="MBG9985655.1"/>
    </source>
</evidence>
<dbReference type="InterPro" id="IPR003000">
    <property type="entry name" value="Sirtuin"/>
</dbReference>
<gene>
    <name evidence="6" type="ORF">HZY91_01965</name>
</gene>
<keyword evidence="2" id="KW-0808">Transferase</keyword>
<name>A0ABS0LNC0_9LACT</name>
<comment type="caution">
    <text evidence="6">The sequence shown here is derived from an EMBL/GenBank/DDBJ whole genome shotgun (WGS) entry which is preliminary data.</text>
</comment>
<dbReference type="PANTHER" id="PTHR11085">
    <property type="entry name" value="NAD-DEPENDENT PROTEIN DEACYLASE SIRTUIN-5, MITOCHONDRIAL-RELATED"/>
    <property type="match status" value="1"/>
</dbReference>
<dbReference type="RefSeq" id="WP_197114158.1">
    <property type="nucleotide sequence ID" value="NZ_JACBXQ010000001.1"/>
</dbReference>
<keyword evidence="3" id="KW-0520">NAD</keyword>
<dbReference type="InterPro" id="IPR050134">
    <property type="entry name" value="NAD-dep_sirtuin_deacylases"/>
</dbReference>
<dbReference type="PROSITE" id="PS50305">
    <property type="entry name" value="SIRTUIN"/>
    <property type="match status" value="1"/>
</dbReference>
<evidence type="ECO:0000256" key="4">
    <source>
        <dbReference type="PROSITE-ProRule" id="PRU00236"/>
    </source>
</evidence>
<reference evidence="6 7" key="1">
    <citation type="submission" date="2020-07" db="EMBL/GenBank/DDBJ databases">
        <title>Facklamia lactis sp. nov., isolated from raw milk.</title>
        <authorList>
            <person name="Doll E.V."/>
            <person name="Huptas C."/>
            <person name="Staib L."/>
            <person name="Wenning M."/>
            <person name="Scherer S."/>
        </authorList>
    </citation>
    <scope>NUCLEOTIDE SEQUENCE [LARGE SCALE GENOMIC DNA]</scope>
    <source>
        <strain evidence="6 7">DSM 111018</strain>
    </source>
</reference>
<dbReference type="InterPro" id="IPR026591">
    <property type="entry name" value="Sirtuin_cat_small_dom_sf"/>
</dbReference>
<proteinExistence type="predicted"/>
<sequence>MAVDLVKVQEFARAIQESHKIVFFGGAGVSTASGIPDFRSADGIFLQETGTQYSAEQMISRSFYEQFPSLFFDFYFDKLVYPEVEPSLSHSFLVDLERKGKDVSVVTQNIDGLHQKAGSQQVYELHGSVLNNYCSQCHAFYSLEELEKDPEGIPRCPVDGAIVKPDVVLYEEQLDQATIMMAIQAISQAEMMIIAGTSLNVYPAASFIQYFKGRYLVVINKTSLQVMYPNVLVFEHPIEEVFAEVADILN</sequence>
<evidence type="ECO:0000256" key="2">
    <source>
        <dbReference type="ARBA" id="ARBA00022679"/>
    </source>
</evidence>
<dbReference type="NCBIfam" id="NF001752">
    <property type="entry name" value="PRK00481.1-1"/>
    <property type="match status" value="1"/>
</dbReference>
<dbReference type="InterPro" id="IPR029035">
    <property type="entry name" value="DHS-like_NAD/FAD-binding_dom"/>
</dbReference>
<comment type="caution">
    <text evidence="4">Lacks conserved residue(s) required for the propagation of feature annotation.</text>
</comment>
<keyword evidence="7" id="KW-1185">Reference proteome</keyword>
<dbReference type="EMBL" id="JACBXQ010000001">
    <property type="protein sequence ID" value="MBG9985655.1"/>
    <property type="molecule type" value="Genomic_DNA"/>
</dbReference>
<dbReference type="Gene3D" id="3.30.1600.10">
    <property type="entry name" value="SIR2/SIRT2 'Small Domain"/>
    <property type="match status" value="1"/>
</dbReference>
<accession>A0ABS0LNC0</accession>
<dbReference type="SUPFAM" id="SSF52467">
    <property type="entry name" value="DHS-like NAD/FAD-binding domain"/>
    <property type="match status" value="1"/>
</dbReference>
<evidence type="ECO:0000256" key="3">
    <source>
        <dbReference type="ARBA" id="ARBA00023027"/>
    </source>
</evidence>
<dbReference type="EC" id="2.3.1.286" evidence="1"/>
<evidence type="ECO:0000313" key="7">
    <source>
        <dbReference type="Proteomes" id="UP000721415"/>
    </source>
</evidence>
<organism evidence="6 7">
    <name type="scientific">Facklamia lactis</name>
    <dbReference type="NCBI Taxonomy" id="2749967"/>
    <lineage>
        <taxon>Bacteria</taxon>
        <taxon>Bacillati</taxon>
        <taxon>Bacillota</taxon>
        <taxon>Bacilli</taxon>
        <taxon>Lactobacillales</taxon>
        <taxon>Aerococcaceae</taxon>
        <taxon>Facklamia</taxon>
    </lineage>
</organism>
<feature type="domain" description="Deacetylase sirtuin-type" evidence="5">
    <location>
        <begin position="1"/>
        <end position="250"/>
    </location>
</feature>
<protein>
    <recommendedName>
        <fullName evidence="1">protein acetyllysine N-acetyltransferase</fullName>
        <ecNumber evidence="1">2.3.1.286</ecNumber>
    </recommendedName>
</protein>
<evidence type="ECO:0000259" key="5">
    <source>
        <dbReference type="PROSITE" id="PS50305"/>
    </source>
</evidence>
<dbReference type="Pfam" id="PF02146">
    <property type="entry name" value="SIR2"/>
    <property type="match status" value="1"/>
</dbReference>